<gene>
    <name evidence="1" type="ordered locus">Natpe_1727</name>
</gene>
<accession>L0JL89</accession>
<reference evidence="2" key="1">
    <citation type="submission" date="2012-02" db="EMBL/GenBank/DDBJ databases">
        <title>Complete sequence of chromosome of Natrinema pellirubrum DSM 15624.</title>
        <authorList>
            <person name="Lucas S."/>
            <person name="Han J."/>
            <person name="Lapidus A."/>
            <person name="Cheng J.-F."/>
            <person name="Goodwin L."/>
            <person name="Pitluck S."/>
            <person name="Peters L."/>
            <person name="Teshima H."/>
            <person name="Detter J.C."/>
            <person name="Han C."/>
            <person name="Tapia R."/>
            <person name="Land M."/>
            <person name="Hauser L."/>
            <person name="Kyrpides N."/>
            <person name="Ivanova N."/>
            <person name="Pagani I."/>
            <person name="Sproer C."/>
            <person name="Anderson I."/>
            <person name="Woyke T."/>
        </authorList>
    </citation>
    <scope>NUCLEOTIDE SEQUENCE [LARGE SCALE GENOMIC DNA]</scope>
    <source>
        <strain evidence="2">DSM 15624 / JCM 10476 / NCIMB 786</strain>
    </source>
</reference>
<evidence type="ECO:0000313" key="1">
    <source>
        <dbReference type="EMBL" id="AGB31618.1"/>
    </source>
</evidence>
<dbReference type="AlphaFoldDB" id="L0JL89"/>
<name>L0JL89_NATP1</name>
<proteinExistence type="predicted"/>
<evidence type="ECO:0000313" key="2">
    <source>
        <dbReference type="Proteomes" id="UP000010843"/>
    </source>
</evidence>
<dbReference type="PROSITE" id="PS51257">
    <property type="entry name" value="PROKAR_LIPOPROTEIN"/>
    <property type="match status" value="1"/>
</dbReference>
<dbReference type="KEGG" id="npe:Natpe_1727"/>
<organism evidence="1 2">
    <name type="scientific">Natrinema pellirubrum (strain DSM 15624 / CIP 106293 / JCM 10476 / NCIMB 786 / 157)</name>
    <dbReference type="NCBI Taxonomy" id="797303"/>
    <lineage>
        <taxon>Archaea</taxon>
        <taxon>Methanobacteriati</taxon>
        <taxon>Methanobacteriota</taxon>
        <taxon>Stenosarchaea group</taxon>
        <taxon>Halobacteria</taxon>
        <taxon>Halobacteriales</taxon>
        <taxon>Natrialbaceae</taxon>
        <taxon>Natrinema</taxon>
    </lineage>
</organism>
<dbReference type="EMBL" id="CP003372">
    <property type="protein sequence ID" value="AGB31618.1"/>
    <property type="molecule type" value="Genomic_DNA"/>
</dbReference>
<sequence length="151" mass="16311">MSHSRRTALSVLGTGLLGGLAGCSSSLSKKLNDKPDAPIVLENQHDEKHMVSVAITSIPSTGLGYTHYFSGVHLVAAVDSEMDGEELNTHTFNEAELSSIDHTSGVLAMVMLDDETAVREEIPLDSGFAELQILITEDGEIDMRPEWRSDT</sequence>
<dbReference type="RefSeq" id="WP_015298899.1">
    <property type="nucleotide sequence ID" value="NC_019962.1"/>
</dbReference>
<dbReference type="HOGENOM" id="CLU_1727291_0_0_2"/>
<dbReference type="GeneID" id="14332468"/>
<dbReference type="Proteomes" id="UP000010843">
    <property type="component" value="Chromosome"/>
</dbReference>
<protein>
    <submittedName>
        <fullName evidence="1">Uncharacterized protein</fullName>
    </submittedName>
</protein>